<sequence length="205" mass="23856">MQKTPIKNTENTSFSQKYYLHKYLVILFATFLLYPGSIYAEGTQNDALNWQISVLPPAETAAEKEALRWTQLMDNSIGIYYFDKNRIFATKDPFGNTDKNFLQVDIKTFFVNEKLLDYFNTTLYADQLEKGEKTAYCVQTLLFNMHGKLYRELKTDVYTDKGRLLAETATKSAWKPIPEHSFAELMWQTLQQVPLGQLKREDETS</sequence>
<dbReference type="Proteomes" id="UP000295188">
    <property type="component" value="Unassembled WGS sequence"/>
</dbReference>
<dbReference type="EMBL" id="SMAA01000002">
    <property type="protein sequence ID" value="TCS81361.1"/>
    <property type="molecule type" value="Genomic_DNA"/>
</dbReference>
<keyword evidence="3" id="KW-1185">Reference proteome</keyword>
<evidence type="ECO:0000313" key="3">
    <source>
        <dbReference type="Proteomes" id="UP000295188"/>
    </source>
</evidence>
<organism evidence="2 3">
    <name type="scientific">Pectinatus cerevisiiphilus</name>
    <dbReference type="NCBI Taxonomy" id="86956"/>
    <lineage>
        <taxon>Bacteria</taxon>
        <taxon>Bacillati</taxon>
        <taxon>Bacillota</taxon>
        <taxon>Negativicutes</taxon>
        <taxon>Selenomonadales</taxon>
        <taxon>Selenomonadaceae</taxon>
        <taxon>Pectinatus</taxon>
    </lineage>
</organism>
<keyword evidence="1" id="KW-0812">Transmembrane</keyword>
<gene>
    <name evidence="2" type="ORF">EDC37_10257</name>
</gene>
<dbReference type="AlphaFoldDB" id="A0A4R3KFD9"/>
<proteinExistence type="predicted"/>
<reference evidence="2 3" key="1">
    <citation type="submission" date="2019-03" db="EMBL/GenBank/DDBJ databases">
        <title>Genomic Encyclopedia of Type Strains, Phase IV (KMG-IV): sequencing the most valuable type-strain genomes for metagenomic binning, comparative biology and taxonomic classification.</title>
        <authorList>
            <person name="Goeker M."/>
        </authorList>
    </citation>
    <scope>NUCLEOTIDE SEQUENCE [LARGE SCALE GENOMIC DNA]</scope>
    <source>
        <strain evidence="2 3">DSM 20467</strain>
    </source>
</reference>
<feature type="transmembrane region" description="Helical" evidence="1">
    <location>
        <begin position="20"/>
        <end position="40"/>
    </location>
</feature>
<evidence type="ECO:0000313" key="2">
    <source>
        <dbReference type="EMBL" id="TCS81361.1"/>
    </source>
</evidence>
<protein>
    <submittedName>
        <fullName evidence="2">Uncharacterized protein</fullName>
    </submittedName>
</protein>
<keyword evidence="1" id="KW-1133">Transmembrane helix</keyword>
<accession>A0A4R3KFD9</accession>
<evidence type="ECO:0000256" key="1">
    <source>
        <dbReference type="SAM" id="Phobius"/>
    </source>
</evidence>
<keyword evidence="1" id="KW-0472">Membrane</keyword>
<comment type="caution">
    <text evidence="2">The sequence shown here is derived from an EMBL/GenBank/DDBJ whole genome shotgun (WGS) entry which is preliminary data.</text>
</comment>
<name>A0A4R3KFD9_9FIRM</name>